<gene>
    <name evidence="1" type="ORF">SAMN05421747_101498</name>
</gene>
<evidence type="ECO:0000313" key="2">
    <source>
        <dbReference type="Proteomes" id="UP000199577"/>
    </source>
</evidence>
<protein>
    <submittedName>
        <fullName evidence="1">Uncharacterized protein</fullName>
    </submittedName>
</protein>
<keyword evidence="2" id="KW-1185">Reference proteome</keyword>
<dbReference type="RefSeq" id="WP_139215788.1">
    <property type="nucleotide sequence ID" value="NZ_FOLL01000001.1"/>
</dbReference>
<dbReference type="Proteomes" id="UP000199577">
    <property type="component" value="Unassembled WGS sequence"/>
</dbReference>
<accession>A0A1I1EE74</accession>
<evidence type="ECO:0000313" key="1">
    <source>
        <dbReference type="EMBL" id="SFB84882.1"/>
    </source>
</evidence>
<dbReference type="EMBL" id="FOLL01000001">
    <property type="protein sequence ID" value="SFB84882.1"/>
    <property type="molecule type" value="Genomic_DNA"/>
</dbReference>
<proteinExistence type="predicted"/>
<organism evidence="1 2">
    <name type="scientific">Parapedobacter composti</name>
    <dbReference type="NCBI Taxonomy" id="623281"/>
    <lineage>
        <taxon>Bacteria</taxon>
        <taxon>Pseudomonadati</taxon>
        <taxon>Bacteroidota</taxon>
        <taxon>Sphingobacteriia</taxon>
        <taxon>Sphingobacteriales</taxon>
        <taxon>Sphingobacteriaceae</taxon>
        <taxon>Parapedobacter</taxon>
    </lineage>
</organism>
<reference evidence="2" key="1">
    <citation type="submission" date="2016-10" db="EMBL/GenBank/DDBJ databases">
        <authorList>
            <person name="Varghese N."/>
            <person name="Submissions S."/>
        </authorList>
    </citation>
    <scope>NUCLEOTIDE SEQUENCE [LARGE SCALE GENOMIC DNA]</scope>
    <source>
        <strain evidence="2">DSM 22900</strain>
    </source>
</reference>
<dbReference type="STRING" id="623281.SAMN05421747_101498"/>
<sequence>MTDCAWRLLRLLRRWATGSVHKFAQELSVEPPELLEAVSELQGFGLMVVYPMKDGVSSTNAMLEITQEGLDFIEKYDGQIDSET</sequence>
<dbReference type="OrthoDB" id="799437at2"/>
<dbReference type="AlphaFoldDB" id="A0A1I1EE74"/>
<name>A0A1I1EE74_9SPHI</name>